<dbReference type="InterPro" id="IPR023562">
    <property type="entry name" value="ClpP/TepA"/>
</dbReference>
<evidence type="ECO:0000256" key="1">
    <source>
        <dbReference type="ARBA" id="ARBA00007039"/>
    </source>
</evidence>
<dbReference type="InterPro" id="IPR018215">
    <property type="entry name" value="ClpP_Ser_AS"/>
</dbReference>
<comment type="caution">
    <text evidence="7">The sequence shown here is derived from an EMBL/GenBank/DDBJ whole genome shotgun (WGS) entry which is preliminary data.</text>
</comment>
<feature type="active site" evidence="5">
    <location>
        <position position="166"/>
    </location>
</feature>
<dbReference type="AlphaFoldDB" id="A0A3N0ICB9"/>
<dbReference type="PROSITE" id="PS00381">
    <property type="entry name" value="CLP_PROTEASE_SER"/>
    <property type="match status" value="1"/>
</dbReference>
<name>A0A3N0ICB9_9ACTN</name>
<dbReference type="GO" id="GO:0006515">
    <property type="term" value="P:protein quality control for misfolded or incompletely synthesized proteins"/>
    <property type="evidence" value="ECO:0007669"/>
    <property type="project" value="TreeGrafter"/>
</dbReference>
<proteinExistence type="inferred from homology"/>
<dbReference type="Gene3D" id="3.90.226.10">
    <property type="entry name" value="2-enoyl-CoA Hydratase, Chain A, domain 1"/>
    <property type="match status" value="1"/>
</dbReference>
<evidence type="ECO:0000256" key="3">
    <source>
        <dbReference type="ARBA" id="ARBA00022801"/>
    </source>
</evidence>
<keyword evidence="8" id="KW-1185">Reference proteome</keyword>
<dbReference type="Proteomes" id="UP000271472">
    <property type="component" value="Unassembled WGS sequence"/>
</dbReference>
<keyword evidence="4" id="KW-0720">Serine protease</keyword>
<evidence type="ECO:0000256" key="6">
    <source>
        <dbReference type="RuleBase" id="RU003567"/>
    </source>
</evidence>
<dbReference type="PRINTS" id="PR00127">
    <property type="entry name" value="CLPPROTEASEP"/>
</dbReference>
<keyword evidence="3" id="KW-0378">Hydrolase</keyword>
<dbReference type="Pfam" id="PF00574">
    <property type="entry name" value="CLP_protease"/>
    <property type="match status" value="1"/>
</dbReference>
<dbReference type="EMBL" id="QIBZ01000011">
    <property type="protein sequence ID" value="RNM34246.1"/>
    <property type="molecule type" value="Genomic_DNA"/>
</dbReference>
<gene>
    <name evidence="7" type="ORF">DMP05_06965</name>
</gene>
<dbReference type="GO" id="GO:0004252">
    <property type="term" value="F:serine-type endopeptidase activity"/>
    <property type="evidence" value="ECO:0007669"/>
    <property type="project" value="InterPro"/>
</dbReference>
<dbReference type="InterPro" id="IPR001907">
    <property type="entry name" value="ClpP"/>
</dbReference>
<reference evidence="8" key="1">
    <citation type="submission" date="2018-05" db="EMBL/GenBank/DDBJ databases">
        <title>Genome Sequencing of selected type strains of the family Eggerthellaceae.</title>
        <authorList>
            <person name="Danylec N."/>
            <person name="Stoll D.A."/>
            <person name="Doetsch A."/>
            <person name="Huch M."/>
        </authorList>
    </citation>
    <scope>NUCLEOTIDE SEQUENCE [LARGE SCALE GENOMIC DNA]</scope>
    <source>
        <strain evidence="8">DSM 22006</strain>
    </source>
</reference>
<organism evidence="7 8">
    <name type="scientific">Slackia isoflavoniconvertens</name>
    <dbReference type="NCBI Taxonomy" id="572010"/>
    <lineage>
        <taxon>Bacteria</taxon>
        <taxon>Bacillati</taxon>
        <taxon>Actinomycetota</taxon>
        <taxon>Coriobacteriia</taxon>
        <taxon>Eggerthellales</taxon>
        <taxon>Eggerthellaceae</taxon>
        <taxon>Slackia</taxon>
    </lineage>
</organism>
<dbReference type="InterPro" id="IPR029045">
    <property type="entry name" value="ClpP/crotonase-like_dom_sf"/>
</dbReference>
<sequence length="262" mass="28335">MGSATAGLACKRRTASRRVTCSFLFFLQPNTRTCMAGSALGVFVRFKPNRPRLSACAFAPFERNGMSTSVYSPQITQETALGLERFDMRDEMLACRELELCGPVDAESVADIIRGLRHLQKADPATPITLFINSPGGEVQSGLALYDVMSAISCPVRTVCLGLAASMAALLFIAGDTRDMLPHSRVMIHDPLIGGAGVGGSALSVKARADDLMRIRDITAQVIAEHTGMPLERVFELTARDTYFEAEEAVAAHLADRVIREL</sequence>
<dbReference type="GO" id="GO:0009368">
    <property type="term" value="C:endopeptidase Clp complex"/>
    <property type="evidence" value="ECO:0007669"/>
    <property type="project" value="TreeGrafter"/>
</dbReference>
<dbReference type="PANTHER" id="PTHR10381">
    <property type="entry name" value="ATP-DEPENDENT CLP PROTEASE PROTEOLYTIC SUBUNIT"/>
    <property type="match status" value="1"/>
</dbReference>
<evidence type="ECO:0000256" key="4">
    <source>
        <dbReference type="ARBA" id="ARBA00022825"/>
    </source>
</evidence>
<comment type="similarity">
    <text evidence="1 6">Belongs to the peptidase S14 family.</text>
</comment>
<dbReference type="CDD" id="cd07017">
    <property type="entry name" value="S14_ClpP_2"/>
    <property type="match status" value="1"/>
</dbReference>
<dbReference type="SUPFAM" id="SSF52096">
    <property type="entry name" value="ClpP/crotonase"/>
    <property type="match status" value="1"/>
</dbReference>
<dbReference type="GO" id="GO:0051117">
    <property type="term" value="F:ATPase binding"/>
    <property type="evidence" value="ECO:0007669"/>
    <property type="project" value="TreeGrafter"/>
</dbReference>
<protein>
    <recommendedName>
        <fullName evidence="6">ATP-dependent Clp protease proteolytic subunit</fullName>
    </recommendedName>
</protein>
<evidence type="ECO:0000256" key="2">
    <source>
        <dbReference type="ARBA" id="ARBA00022670"/>
    </source>
</evidence>
<evidence type="ECO:0000256" key="5">
    <source>
        <dbReference type="PROSITE-ProRule" id="PRU10085"/>
    </source>
</evidence>
<dbReference type="PANTHER" id="PTHR10381:SF11">
    <property type="entry name" value="ATP-DEPENDENT CLP PROTEASE PROTEOLYTIC SUBUNIT, MITOCHONDRIAL"/>
    <property type="match status" value="1"/>
</dbReference>
<accession>A0A3N0ICB9</accession>
<keyword evidence="2 7" id="KW-0645">Protease</keyword>
<evidence type="ECO:0000313" key="8">
    <source>
        <dbReference type="Proteomes" id="UP000271472"/>
    </source>
</evidence>
<evidence type="ECO:0000313" key="7">
    <source>
        <dbReference type="EMBL" id="RNM34246.1"/>
    </source>
</evidence>
<dbReference type="GO" id="GO:0004176">
    <property type="term" value="F:ATP-dependent peptidase activity"/>
    <property type="evidence" value="ECO:0007669"/>
    <property type="project" value="InterPro"/>
</dbReference>
<comment type="catalytic activity">
    <reaction evidence="5">
        <text>Hydrolysis of proteins to small peptides in the presence of ATP and magnesium. alpha-casein is the usual test substrate. In the absence of ATP, only oligopeptides shorter than five residues are hydrolyzed (such as succinyl-Leu-Tyr-|-NHMec, and Leu-Tyr-Leu-|-Tyr-Trp, in which cleavage of the -Tyr-|-Leu- and -Tyr-|-Trp bonds also occurs).</text>
        <dbReference type="EC" id="3.4.21.92"/>
    </reaction>
</comment>